<dbReference type="EMBL" id="HBUE01212406">
    <property type="protein sequence ID" value="CAG6535021.1"/>
    <property type="molecule type" value="Transcribed_RNA"/>
</dbReference>
<dbReference type="InterPro" id="IPR052225">
    <property type="entry name" value="Ser/Arg_repetitive_matrix"/>
</dbReference>
<name>A0A8D8FQL4_CULPI</name>
<feature type="compositionally biased region" description="Polar residues" evidence="1">
    <location>
        <begin position="931"/>
        <end position="960"/>
    </location>
</feature>
<feature type="compositionally biased region" description="Basic residues" evidence="1">
    <location>
        <begin position="376"/>
        <end position="393"/>
    </location>
</feature>
<feature type="compositionally biased region" description="Basic residues" evidence="1">
    <location>
        <begin position="988"/>
        <end position="1002"/>
    </location>
</feature>
<dbReference type="PANTHER" id="PTHR23148">
    <property type="entry name" value="SERINE/ARGININE REGULATED NUCLEAR MATRIX PROTEIN"/>
    <property type="match status" value="1"/>
</dbReference>
<feature type="compositionally biased region" description="Basic and acidic residues" evidence="1">
    <location>
        <begin position="169"/>
        <end position="221"/>
    </location>
</feature>
<dbReference type="PANTHER" id="PTHR23148:SF0">
    <property type="entry name" value="SERINE_ARGININE REPETITIVE MATRIX PROTEIN 1"/>
    <property type="match status" value="1"/>
</dbReference>
<proteinExistence type="predicted"/>
<feature type="compositionally biased region" description="Low complexity" evidence="1">
    <location>
        <begin position="394"/>
        <end position="409"/>
    </location>
</feature>
<dbReference type="GO" id="GO:0048024">
    <property type="term" value="P:regulation of mRNA splicing, via spliceosome"/>
    <property type="evidence" value="ECO:0007669"/>
    <property type="project" value="TreeGrafter"/>
</dbReference>
<sequence length="1009" mass="112325">MSELEKAIDQKLADARKASEGAESESQKVVEVKIKKEPGTEGDGDKKKVEEGGKGKEDPKSKKEEPPKKVASGSASSKKDEPKKGADEKKDGQSSRSGGDRKDDSRKVSSSGDSRRTSGSDRRDDHRRGNDRRDDSSRSYRSRKEDDDRRRGTSNRDRDEPSRNGTKSSRGDDGKKDSKPNEKKDSKPEEKKDEIKDKTKDDKSKDSDKVDAQSEDKKDPEQPEGTPTEGAAAKPKKKKNKRPKVTINDGVEWDITRDFGTSTDDIGAVAVKQEPPEEWQVLSEDHENDKEPSVEKETRTSPEKEKRNSEEKEKQTSKDKDKPSSKDKEKRSRDRSPTPPWSTRHKSVRGRGNNRYQSDRRSPPRRRSRSREVSRRRSRSPVRNRSRSPRYRRSPSTYARSYRAPSRRYSPPRRSRSPVRRRSRSRSRISSDRGANPKALLAKKSFLDDLAVKFAQEGKEFPELEQYRCEINSQFGSGSSYMPRSLEHVPGCGVGAYAPPPPPGMGMSMGMGGGSMYDMPYSMGAPEYVESPPLVGYPIASPAPAKPSPPIMIPLEDIMATMKGTSGPSSSIETIMPENQVAVSDLLISQTSNLGSQPEPALEKGFVWRGDVKTRVSQAIELLDDMELAIQRSGKFMYRSQTYYENNIDENRSPMLQGPNNPRYAFNAPPGESNDPFGNIPKNIKPVIKTLCLDEGRISEHIFLRTRKQQLAATLKKKKQEMDERKKRAMASNVPKAQLQKTTQTDPTVCTECLIRKLKFRATAETQTAPILTTDSVVQTNPMPVQTVSEFGSITELTPNQVRAVSELIRYIKLTATTGSVEEMRNSMLTNQMYSVNGDLRNAYQYFDAMVEHKNNRIAPAPPSAAPQQILEAIDEPPIEDIIYEDDNDGTNEENWDDDVDDEYEKYHKTFGGDSEHAAAGGGRGQMFGQPPSSAPTQYQDPKSSFQNNPLAPYSYTGTMQHAGGGLRGRGGGPAAAGRGKFIQPRGGRGRGGGKKNARGGKPKPANWK</sequence>
<dbReference type="AlphaFoldDB" id="A0A8D8FQL4"/>
<dbReference type="EMBL" id="HBUE01318887">
    <property type="protein sequence ID" value="CAG6586982.1"/>
    <property type="molecule type" value="Transcribed_RNA"/>
</dbReference>
<reference evidence="2" key="1">
    <citation type="submission" date="2021-05" db="EMBL/GenBank/DDBJ databases">
        <authorList>
            <person name="Alioto T."/>
            <person name="Alioto T."/>
            <person name="Gomez Garrido J."/>
        </authorList>
    </citation>
    <scope>NUCLEOTIDE SEQUENCE</scope>
</reference>
<feature type="compositionally biased region" description="Basic residues" evidence="1">
    <location>
        <begin position="410"/>
        <end position="427"/>
    </location>
</feature>
<protein>
    <submittedName>
        <fullName evidence="2">(northern house mosquito) hypothetical protein</fullName>
    </submittedName>
</protein>
<evidence type="ECO:0000313" key="2">
    <source>
        <dbReference type="EMBL" id="CAG6480026.1"/>
    </source>
</evidence>
<dbReference type="EMBL" id="HBUE01318888">
    <property type="protein sequence ID" value="CAG6586987.1"/>
    <property type="molecule type" value="Transcribed_RNA"/>
</dbReference>
<dbReference type="GO" id="GO:0005681">
    <property type="term" value="C:spliceosomal complex"/>
    <property type="evidence" value="ECO:0007669"/>
    <property type="project" value="TreeGrafter"/>
</dbReference>
<feature type="region of interest" description="Disordered" evidence="1">
    <location>
        <begin position="912"/>
        <end position="1009"/>
    </location>
</feature>
<dbReference type="EMBL" id="HBUE01087377">
    <property type="protein sequence ID" value="CAG6480019.1"/>
    <property type="molecule type" value="Transcribed_RNA"/>
</dbReference>
<feature type="compositionally biased region" description="Gly residues" evidence="1">
    <location>
        <begin position="963"/>
        <end position="975"/>
    </location>
</feature>
<feature type="compositionally biased region" description="Basic residues" evidence="1">
    <location>
        <begin position="234"/>
        <end position="244"/>
    </location>
</feature>
<dbReference type="GO" id="GO:0003723">
    <property type="term" value="F:RNA binding"/>
    <property type="evidence" value="ECO:0007669"/>
    <property type="project" value="TreeGrafter"/>
</dbReference>
<feature type="compositionally biased region" description="Basic and acidic residues" evidence="1">
    <location>
        <begin position="77"/>
        <end position="162"/>
    </location>
</feature>
<feature type="region of interest" description="Disordered" evidence="1">
    <location>
        <begin position="1"/>
        <end position="437"/>
    </location>
</feature>
<accession>A0A8D8FQL4</accession>
<feature type="compositionally biased region" description="Basic and acidic residues" evidence="1">
    <location>
        <begin position="283"/>
        <end position="336"/>
    </location>
</feature>
<organism evidence="2">
    <name type="scientific">Culex pipiens</name>
    <name type="common">House mosquito</name>
    <dbReference type="NCBI Taxonomy" id="7175"/>
    <lineage>
        <taxon>Eukaryota</taxon>
        <taxon>Metazoa</taxon>
        <taxon>Ecdysozoa</taxon>
        <taxon>Arthropoda</taxon>
        <taxon>Hexapoda</taxon>
        <taxon>Insecta</taxon>
        <taxon>Pterygota</taxon>
        <taxon>Neoptera</taxon>
        <taxon>Endopterygota</taxon>
        <taxon>Diptera</taxon>
        <taxon>Nematocera</taxon>
        <taxon>Culicoidea</taxon>
        <taxon>Culicidae</taxon>
        <taxon>Culicinae</taxon>
        <taxon>Culicini</taxon>
        <taxon>Culex</taxon>
        <taxon>Culex</taxon>
    </lineage>
</organism>
<evidence type="ECO:0000256" key="1">
    <source>
        <dbReference type="SAM" id="MobiDB-lite"/>
    </source>
</evidence>
<feature type="compositionally biased region" description="Basic and acidic residues" evidence="1">
    <location>
        <begin position="1"/>
        <end position="68"/>
    </location>
</feature>
<dbReference type="EMBL" id="HBUE01087382">
    <property type="protein sequence ID" value="CAG6480026.1"/>
    <property type="molecule type" value="Transcribed_RNA"/>
</dbReference>
<dbReference type="EMBL" id="HBUE01212407">
    <property type="protein sequence ID" value="CAG6535026.1"/>
    <property type="molecule type" value="Transcribed_RNA"/>
</dbReference>